<dbReference type="PANTHER" id="PTHR28180">
    <property type="entry name" value="CONSERVED MITOCHONDRIAL PROTEIN-RELATED"/>
    <property type="match status" value="1"/>
</dbReference>
<dbReference type="Gene3D" id="1.20.1290.10">
    <property type="entry name" value="AhpD-like"/>
    <property type="match status" value="1"/>
</dbReference>
<organism evidence="1 2">
    <name type="scientific">Stachybotrys elegans</name>
    <dbReference type="NCBI Taxonomy" id="80388"/>
    <lineage>
        <taxon>Eukaryota</taxon>
        <taxon>Fungi</taxon>
        <taxon>Dikarya</taxon>
        <taxon>Ascomycota</taxon>
        <taxon>Pezizomycotina</taxon>
        <taxon>Sordariomycetes</taxon>
        <taxon>Hypocreomycetidae</taxon>
        <taxon>Hypocreales</taxon>
        <taxon>Stachybotryaceae</taxon>
        <taxon>Stachybotrys</taxon>
    </lineage>
</organism>
<dbReference type="SUPFAM" id="SSF69118">
    <property type="entry name" value="AhpD-like"/>
    <property type="match status" value="1"/>
</dbReference>
<dbReference type="AlphaFoldDB" id="A0A8K0WRV5"/>
<reference evidence="1" key="1">
    <citation type="journal article" date="2021" name="Nat. Commun.">
        <title>Genetic determinants of endophytism in the Arabidopsis root mycobiome.</title>
        <authorList>
            <person name="Mesny F."/>
            <person name="Miyauchi S."/>
            <person name="Thiergart T."/>
            <person name="Pickel B."/>
            <person name="Atanasova L."/>
            <person name="Karlsson M."/>
            <person name="Huettel B."/>
            <person name="Barry K.W."/>
            <person name="Haridas S."/>
            <person name="Chen C."/>
            <person name="Bauer D."/>
            <person name="Andreopoulos W."/>
            <person name="Pangilinan J."/>
            <person name="LaButti K."/>
            <person name="Riley R."/>
            <person name="Lipzen A."/>
            <person name="Clum A."/>
            <person name="Drula E."/>
            <person name="Henrissat B."/>
            <person name="Kohler A."/>
            <person name="Grigoriev I.V."/>
            <person name="Martin F.M."/>
            <person name="Hacquard S."/>
        </authorList>
    </citation>
    <scope>NUCLEOTIDE SEQUENCE</scope>
    <source>
        <strain evidence="1">MPI-CAGE-CH-0235</strain>
    </source>
</reference>
<accession>A0A8K0WRV5</accession>
<dbReference type="EMBL" id="JAGPNK010000005">
    <property type="protein sequence ID" value="KAH7320615.1"/>
    <property type="molecule type" value="Genomic_DNA"/>
</dbReference>
<evidence type="ECO:0000313" key="1">
    <source>
        <dbReference type="EMBL" id="KAH7320615.1"/>
    </source>
</evidence>
<gene>
    <name evidence="1" type="ORF">B0I35DRAFT_477188</name>
</gene>
<proteinExistence type="predicted"/>
<keyword evidence="2" id="KW-1185">Reference proteome</keyword>
<dbReference type="Proteomes" id="UP000813444">
    <property type="component" value="Unassembled WGS sequence"/>
</dbReference>
<dbReference type="InterPro" id="IPR052999">
    <property type="entry name" value="PTS1_Protein"/>
</dbReference>
<comment type="caution">
    <text evidence="1">The sequence shown here is derived from an EMBL/GenBank/DDBJ whole genome shotgun (WGS) entry which is preliminary data.</text>
</comment>
<sequence length="282" mass="30261">MSKLSASLKALLNAPFARSGPLPAPTQAKELFGRIARDAAGRNVGVRSWLAISTATTFSLNSPDSLPLLHQVASSPDALGDGVAAAEFMREVGLKCISFNGIPRTINCLNAFHASLPADITSKLATAPTREPTPENVQDILARGRGLWDSVYRPFENKLYDKLALAHPDLPMFILSYNYAGLLSDPPQRGQLASVGRIYTSLVAISCLRAQTGVGPQVLSHVFGLRKGVEDGSWRADKDGESEETLRWLASDEGGEWILTTVDSIVQTMGGSNFAPGRESKL</sequence>
<name>A0A8K0WRV5_9HYPO</name>
<dbReference type="PANTHER" id="PTHR28180:SF2">
    <property type="entry name" value="PEROXISOMAL PROTEIN 2"/>
    <property type="match status" value="1"/>
</dbReference>
<dbReference type="InterPro" id="IPR029032">
    <property type="entry name" value="AhpD-like"/>
</dbReference>
<dbReference type="OrthoDB" id="5392202at2759"/>
<evidence type="ECO:0008006" key="3">
    <source>
        <dbReference type="Google" id="ProtNLM"/>
    </source>
</evidence>
<evidence type="ECO:0000313" key="2">
    <source>
        <dbReference type="Proteomes" id="UP000813444"/>
    </source>
</evidence>
<protein>
    <recommendedName>
        <fullName evidence="3">Dol-P-Man:Man(5)GlcNAc(2)-PP-Dol alpha-1,3-mannosyltransferase</fullName>
    </recommendedName>
</protein>